<name>A0A8H7ZVL7_9FUNG</name>
<protein>
    <submittedName>
        <fullName evidence="2">Uncharacterized protein</fullName>
    </submittedName>
</protein>
<feature type="compositionally biased region" description="Basic and acidic residues" evidence="1">
    <location>
        <begin position="74"/>
        <end position="84"/>
    </location>
</feature>
<dbReference type="AlphaFoldDB" id="A0A8H7ZVL7"/>
<feature type="compositionally biased region" description="Basic residues" evidence="1">
    <location>
        <begin position="148"/>
        <end position="159"/>
    </location>
</feature>
<gene>
    <name evidence="2" type="ORF">BJ554DRAFT_7630</name>
</gene>
<feature type="compositionally biased region" description="Gly residues" evidence="1">
    <location>
        <begin position="166"/>
        <end position="175"/>
    </location>
</feature>
<dbReference type="Proteomes" id="UP000673691">
    <property type="component" value="Unassembled WGS sequence"/>
</dbReference>
<accession>A0A8H7ZVL7</accession>
<dbReference type="EMBL" id="JAEFCI010005376">
    <property type="protein sequence ID" value="KAG5460331.1"/>
    <property type="molecule type" value="Genomic_DNA"/>
</dbReference>
<feature type="non-terminal residue" evidence="2">
    <location>
        <position position="175"/>
    </location>
</feature>
<proteinExistence type="predicted"/>
<organism evidence="2 3">
    <name type="scientific">Olpidium bornovanus</name>
    <dbReference type="NCBI Taxonomy" id="278681"/>
    <lineage>
        <taxon>Eukaryota</taxon>
        <taxon>Fungi</taxon>
        <taxon>Fungi incertae sedis</taxon>
        <taxon>Olpidiomycota</taxon>
        <taxon>Olpidiomycotina</taxon>
        <taxon>Olpidiomycetes</taxon>
        <taxon>Olpidiales</taxon>
        <taxon>Olpidiaceae</taxon>
        <taxon>Olpidium</taxon>
    </lineage>
</organism>
<sequence length="175" mass="18779">MLETPVSHSNNQFIRGLLFESSACFSCGPGNKYLSDSPPPPLVPLAVYRPAENGADYPAEIQGDLAGAGVGGRRRGEVRPEPGVRARPRLALDDLSGPVRRGGGPVCRGGGPVRRPVGGGRRRRVGSRLAGRRSAAPGRELGHQQDQRRRRQRRRRPKTGPRIGSRRGGAWGGGR</sequence>
<feature type="compositionally biased region" description="Gly residues" evidence="1">
    <location>
        <begin position="100"/>
        <end position="112"/>
    </location>
</feature>
<evidence type="ECO:0000256" key="1">
    <source>
        <dbReference type="SAM" id="MobiDB-lite"/>
    </source>
</evidence>
<reference evidence="2 3" key="1">
    <citation type="journal article" name="Sci. Rep.">
        <title>Genome-scale phylogenetic analyses confirm Olpidium as the closest living zoosporic fungus to the non-flagellated, terrestrial fungi.</title>
        <authorList>
            <person name="Chang Y."/>
            <person name="Rochon D."/>
            <person name="Sekimoto S."/>
            <person name="Wang Y."/>
            <person name="Chovatia M."/>
            <person name="Sandor L."/>
            <person name="Salamov A."/>
            <person name="Grigoriev I.V."/>
            <person name="Stajich J.E."/>
            <person name="Spatafora J.W."/>
        </authorList>
    </citation>
    <scope>NUCLEOTIDE SEQUENCE [LARGE SCALE GENOMIC DNA]</scope>
    <source>
        <strain evidence="2">S191</strain>
    </source>
</reference>
<keyword evidence="3" id="KW-1185">Reference proteome</keyword>
<feature type="region of interest" description="Disordered" evidence="1">
    <location>
        <begin position="62"/>
        <end position="175"/>
    </location>
</feature>
<comment type="caution">
    <text evidence="2">The sequence shown here is derived from an EMBL/GenBank/DDBJ whole genome shotgun (WGS) entry which is preliminary data.</text>
</comment>
<feature type="compositionally biased region" description="Low complexity" evidence="1">
    <location>
        <begin position="127"/>
        <end position="139"/>
    </location>
</feature>
<evidence type="ECO:0000313" key="2">
    <source>
        <dbReference type="EMBL" id="KAG5460331.1"/>
    </source>
</evidence>
<evidence type="ECO:0000313" key="3">
    <source>
        <dbReference type="Proteomes" id="UP000673691"/>
    </source>
</evidence>